<evidence type="ECO:0000313" key="6">
    <source>
        <dbReference type="Proteomes" id="UP001519460"/>
    </source>
</evidence>
<comment type="caution">
    <text evidence="5">The sequence shown here is derived from an EMBL/GenBank/DDBJ whole genome shotgun (WGS) entry which is preliminary data.</text>
</comment>
<dbReference type="GO" id="GO:0005525">
    <property type="term" value="F:GTP binding"/>
    <property type="evidence" value="ECO:0007669"/>
    <property type="project" value="UniProtKB-KW"/>
</dbReference>
<dbReference type="PANTHER" id="PTHR10903:SF184">
    <property type="entry name" value="GTP-BINDING PROTEIN A"/>
    <property type="match status" value="1"/>
</dbReference>
<gene>
    <name evidence="5" type="ORF">BaRGS_00011555</name>
</gene>
<keyword evidence="2" id="KW-0547">Nucleotide-binding</keyword>
<dbReference type="AlphaFoldDB" id="A0ABD0LCN8"/>
<evidence type="ECO:0000256" key="1">
    <source>
        <dbReference type="ARBA" id="ARBA00008535"/>
    </source>
</evidence>
<dbReference type="InterPro" id="IPR045058">
    <property type="entry name" value="GIMA/IAN/Toc"/>
</dbReference>
<keyword evidence="6" id="KW-1185">Reference proteome</keyword>
<keyword evidence="3" id="KW-0342">GTP-binding</keyword>
<sequence length="253" mass="28540">MEQSEDTPATEVTAFPEERCRLILIGKTGVGKSATGNTIVGCKKFTSRASINSETEECGYEETVIENLNVLPGPHAVLLVLRCDRRFTDEEYKVFQALKEIFGPKLTDHMIVIFAGKDELEEEDFQEAIKKCKKLDDLLNESNRRYMLFDNKADVDTKKQQVSQLLLKVKEMVVQNGGKCFVHKASKEIMEAMDAMTKEELHALKRQLATAPLEELTDAQRGHLEATAKSIGPKIKHGMTKFKVRTIEQCSLM</sequence>
<evidence type="ECO:0000313" key="5">
    <source>
        <dbReference type="EMBL" id="KAK7497261.1"/>
    </source>
</evidence>
<name>A0ABD0LCN8_9CAEN</name>
<dbReference type="Pfam" id="PF04548">
    <property type="entry name" value="AIG1"/>
    <property type="match status" value="2"/>
</dbReference>
<dbReference type="Gene3D" id="3.40.50.300">
    <property type="entry name" value="P-loop containing nucleotide triphosphate hydrolases"/>
    <property type="match status" value="2"/>
</dbReference>
<dbReference type="PANTHER" id="PTHR10903">
    <property type="entry name" value="GTPASE, IMAP FAMILY MEMBER-RELATED"/>
    <property type="match status" value="1"/>
</dbReference>
<dbReference type="InterPro" id="IPR027417">
    <property type="entry name" value="P-loop_NTPase"/>
</dbReference>
<comment type="similarity">
    <text evidence="1">Belongs to the TRAFAC class TrmE-Era-EngA-EngB-Septin-like GTPase superfamily. AIG1/Toc34/Toc159-like paraseptin GTPase family. IAN subfamily.</text>
</comment>
<dbReference type="EMBL" id="JACVVK020000060">
    <property type="protein sequence ID" value="KAK7497261.1"/>
    <property type="molecule type" value="Genomic_DNA"/>
</dbReference>
<reference evidence="5 6" key="1">
    <citation type="journal article" date="2023" name="Sci. Data">
        <title>Genome assembly of the Korean intertidal mud-creeper Batillaria attramentaria.</title>
        <authorList>
            <person name="Patra A.K."/>
            <person name="Ho P.T."/>
            <person name="Jun S."/>
            <person name="Lee S.J."/>
            <person name="Kim Y."/>
            <person name="Won Y.J."/>
        </authorList>
    </citation>
    <scope>NUCLEOTIDE SEQUENCE [LARGE SCALE GENOMIC DNA]</scope>
    <source>
        <strain evidence="5">Wonlab-2016</strain>
    </source>
</reference>
<dbReference type="Proteomes" id="UP001519460">
    <property type="component" value="Unassembled WGS sequence"/>
</dbReference>
<dbReference type="PROSITE" id="PS51720">
    <property type="entry name" value="G_AIG1"/>
    <property type="match status" value="1"/>
</dbReference>
<dbReference type="InterPro" id="IPR006703">
    <property type="entry name" value="G_AIG1"/>
</dbReference>
<dbReference type="SUPFAM" id="SSF52540">
    <property type="entry name" value="P-loop containing nucleoside triphosphate hydrolases"/>
    <property type="match status" value="1"/>
</dbReference>
<feature type="domain" description="AIG1-type G" evidence="4">
    <location>
        <begin position="17"/>
        <end position="190"/>
    </location>
</feature>
<organism evidence="5 6">
    <name type="scientific">Batillaria attramentaria</name>
    <dbReference type="NCBI Taxonomy" id="370345"/>
    <lineage>
        <taxon>Eukaryota</taxon>
        <taxon>Metazoa</taxon>
        <taxon>Spiralia</taxon>
        <taxon>Lophotrochozoa</taxon>
        <taxon>Mollusca</taxon>
        <taxon>Gastropoda</taxon>
        <taxon>Caenogastropoda</taxon>
        <taxon>Sorbeoconcha</taxon>
        <taxon>Cerithioidea</taxon>
        <taxon>Batillariidae</taxon>
        <taxon>Batillaria</taxon>
    </lineage>
</organism>
<evidence type="ECO:0000256" key="2">
    <source>
        <dbReference type="ARBA" id="ARBA00022741"/>
    </source>
</evidence>
<evidence type="ECO:0000259" key="4">
    <source>
        <dbReference type="PROSITE" id="PS51720"/>
    </source>
</evidence>
<proteinExistence type="inferred from homology"/>
<evidence type="ECO:0000256" key="3">
    <source>
        <dbReference type="ARBA" id="ARBA00023134"/>
    </source>
</evidence>
<accession>A0ABD0LCN8</accession>
<protein>
    <recommendedName>
        <fullName evidence="4">AIG1-type G domain-containing protein</fullName>
    </recommendedName>
</protein>